<dbReference type="Proteomes" id="UP000298663">
    <property type="component" value="Unassembled WGS sequence"/>
</dbReference>
<name>A0A4U5P9Y9_STECR</name>
<evidence type="ECO:0000313" key="4">
    <source>
        <dbReference type="EMBL" id="TKR93066.1"/>
    </source>
</evidence>
<dbReference type="PANTHER" id="PTHR31601">
    <property type="entry name" value="28S RIBOSOMAL PROTEIN S36, MITOCHONDRIAL"/>
    <property type="match status" value="1"/>
</dbReference>
<sequence>MYKSIFLKEHFLSAVTLPVCLTTFPESPLSYSYLTPSCPITFPIRRSMSLDSNLPTKRFVSWLLRLFTTEPPKPIVSSTETQPAARMHFSAIQRTAVQVPTSRVPLIKFIGARLPRPCFDSSKLPPVPKAATALFTNQVVSAKKPSAIGPVGKIPRGSGIEESQLPLRFRRRFLDEEEIAAINNGGAYGL</sequence>
<comment type="similarity">
    <text evidence="3">Belongs to the alpha-ketoglutarate dehydrogenase component 4 family.</text>
</comment>
<proteinExistence type="inferred from homology"/>
<gene>
    <name evidence="4" type="ORF">L596_007595</name>
</gene>
<keyword evidence="2" id="KW-0496">Mitochondrion</keyword>
<dbReference type="GO" id="GO:0005739">
    <property type="term" value="C:mitochondrion"/>
    <property type="evidence" value="ECO:0007669"/>
    <property type="project" value="UniProtKB-SubCell"/>
</dbReference>
<keyword evidence="5" id="KW-1185">Reference proteome</keyword>
<evidence type="ECO:0008006" key="6">
    <source>
        <dbReference type="Google" id="ProtNLM"/>
    </source>
</evidence>
<evidence type="ECO:0000256" key="2">
    <source>
        <dbReference type="ARBA" id="ARBA00023128"/>
    </source>
</evidence>
<dbReference type="AlphaFoldDB" id="A0A4U5P9Y9"/>
<dbReference type="GO" id="GO:0006103">
    <property type="term" value="P:2-oxoglutarate metabolic process"/>
    <property type="evidence" value="ECO:0007669"/>
    <property type="project" value="InterPro"/>
</dbReference>
<evidence type="ECO:0000256" key="3">
    <source>
        <dbReference type="ARBA" id="ARBA00043970"/>
    </source>
</evidence>
<dbReference type="GO" id="GO:0004591">
    <property type="term" value="F:oxoglutarate dehydrogenase (succinyl-transferring) activity"/>
    <property type="evidence" value="ECO:0007669"/>
    <property type="project" value="TreeGrafter"/>
</dbReference>
<dbReference type="InterPro" id="IPR020373">
    <property type="entry name" value="Kgd4/YMR-31"/>
</dbReference>
<protein>
    <recommendedName>
        <fullName evidence="6">28S ribosomal protein S36, mitochondrial</fullName>
    </recommendedName>
</protein>
<organism evidence="4 5">
    <name type="scientific">Steinernema carpocapsae</name>
    <name type="common">Entomopathogenic nematode</name>
    <dbReference type="NCBI Taxonomy" id="34508"/>
    <lineage>
        <taxon>Eukaryota</taxon>
        <taxon>Metazoa</taxon>
        <taxon>Ecdysozoa</taxon>
        <taxon>Nematoda</taxon>
        <taxon>Chromadorea</taxon>
        <taxon>Rhabditida</taxon>
        <taxon>Tylenchina</taxon>
        <taxon>Panagrolaimomorpha</taxon>
        <taxon>Strongyloidoidea</taxon>
        <taxon>Steinernematidae</taxon>
        <taxon>Steinernema</taxon>
    </lineage>
</organism>
<dbReference type="EMBL" id="AZBU02000002">
    <property type="protein sequence ID" value="TKR93066.1"/>
    <property type="molecule type" value="Genomic_DNA"/>
</dbReference>
<dbReference type="STRING" id="34508.A0A4U5P9Y9"/>
<reference evidence="4 5" key="2">
    <citation type="journal article" date="2019" name="G3 (Bethesda)">
        <title>Hybrid Assembly of the Genome of the Entomopathogenic Nematode Steinernema carpocapsae Identifies the X-Chromosome.</title>
        <authorList>
            <person name="Serra L."/>
            <person name="Macchietto M."/>
            <person name="Macias-Munoz A."/>
            <person name="McGill C.J."/>
            <person name="Rodriguez I.M."/>
            <person name="Rodriguez B."/>
            <person name="Murad R."/>
            <person name="Mortazavi A."/>
        </authorList>
    </citation>
    <scope>NUCLEOTIDE SEQUENCE [LARGE SCALE GENOMIC DNA]</scope>
    <source>
        <strain evidence="4 5">ALL</strain>
    </source>
</reference>
<evidence type="ECO:0000313" key="5">
    <source>
        <dbReference type="Proteomes" id="UP000298663"/>
    </source>
</evidence>
<comment type="subcellular location">
    <subcellularLocation>
        <location evidence="1">Mitochondrion</location>
    </subcellularLocation>
</comment>
<comment type="caution">
    <text evidence="4">The sequence shown here is derived from an EMBL/GenBank/DDBJ whole genome shotgun (WGS) entry which is preliminary data.</text>
</comment>
<accession>A0A4U5P9Y9</accession>
<reference evidence="4 5" key="1">
    <citation type="journal article" date="2015" name="Genome Biol.">
        <title>Comparative genomics of Steinernema reveals deeply conserved gene regulatory networks.</title>
        <authorList>
            <person name="Dillman A.R."/>
            <person name="Macchietto M."/>
            <person name="Porter C.F."/>
            <person name="Rogers A."/>
            <person name="Williams B."/>
            <person name="Antoshechkin I."/>
            <person name="Lee M.M."/>
            <person name="Goodwin Z."/>
            <person name="Lu X."/>
            <person name="Lewis E.E."/>
            <person name="Goodrich-Blair H."/>
            <person name="Stock S.P."/>
            <person name="Adams B.J."/>
            <person name="Sternberg P.W."/>
            <person name="Mortazavi A."/>
        </authorList>
    </citation>
    <scope>NUCLEOTIDE SEQUENCE [LARGE SCALE GENOMIC DNA]</scope>
    <source>
        <strain evidence="4 5">ALL</strain>
    </source>
</reference>
<dbReference type="PANTHER" id="PTHR31601:SF2">
    <property type="entry name" value="ALPHA-KETOGLUTARATE DEHYDROGENASE COMPONENT 4"/>
    <property type="match status" value="1"/>
</dbReference>
<evidence type="ECO:0000256" key="1">
    <source>
        <dbReference type="ARBA" id="ARBA00004173"/>
    </source>
</evidence>
<dbReference type="OrthoDB" id="2116030at2759"/>
<dbReference type="Pfam" id="PF10937">
    <property type="entry name" value="Kgd4-YMR31"/>
    <property type="match status" value="1"/>
</dbReference>